<name>A0ABW4AIR3_9ACTN</name>
<evidence type="ECO:0000313" key="2">
    <source>
        <dbReference type="Proteomes" id="UP001597183"/>
    </source>
</evidence>
<keyword evidence="2" id="KW-1185">Reference proteome</keyword>
<accession>A0ABW4AIR3</accession>
<organism evidence="1 2">
    <name type="scientific">Actinoplanes sichuanensis</name>
    <dbReference type="NCBI Taxonomy" id="512349"/>
    <lineage>
        <taxon>Bacteria</taxon>
        <taxon>Bacillati</taxon>
        <taxon>Actinomycetota</taxon>
        <taxon>Actinomycetes</taxon>
        <taxon>Micromonosporales</taxon>
        <taxon>Micromonosporaceae</taxon>
        <taxon>Actinoplanes</taxon>
    </lineage>
</organism>
<sequence length="205" mass="22829">MTAYEDFYLRLLQTAPDSRRAWLDEHIPAGAAPVPHWLPLIESAISDVRYERRGWPTTRPRADAVLAGSLIEWALKRGYPIHLAIGHLIELRDLMPPTGGLPANLQTDHLVRLTLAGITMTRSHALTRAAQLRALPADEDSAKTLEALQATDDYQDYHRLMDIQGMLADLAPLASSVTDPVLAADLAEWLRITNRLEPFPTTEIT</sequence>
<dbReference type="EMBL" id="JBHTMK010000044">
    <property type="protein sequence ID" value="MFD1370448.1"/>
    <property type="molecule type" value="Genomic_DNA"/>
</dbReference>
<evidence type="ECO:0000313" key="1">
    <source>
        <dbReference type="EMBL" id="MFD1370448.1"/>
    </source>
</evidence>
<dbReference type="RefSeq" id="WP_317793779.1">
    <property type="nucleotide sequence ID" value="NZ_AP028461.1"/>
</dbReference>
<proteinExistence type="predicted"/>
<protein>
    <submittedName>
        <fullName evidence="1">Uncharacterized protein</fullName>
    </submittedName>
</protein>
<gene>
    <name evidence="1" type="ORF">ACFQ5G_34375</name>
</gene>
<dbReference type="Proteomes" id="UP001597183">
    <property type="component" value="Unassembled WGS sequence"/>
</dbReference>
<comment type="caution">
    <text evidence="1">The sequence shown here is derived from an EMBL/GenBank/DDBJ whole genome shotgun (WGS) entry which is preliminary data.</text>
</comment>
<reference evidence="2" key="1">
    <citation type="journal article" date="2019" name="Int. J. Syst. Evol. Microbiol.">
        <title>The Global Catalogue of Microorganisms (GCM) 10K type strain sequencing project: providing services to taxonomists for standard genome sequencing and annotation.</title>
        <authorList>
            <consortium name="The Broad Institute Genomics Platform"/>
            <consortium name="The Broad Institute Genome Sequencing Center for Infectious Disease"/>
            <person name="Wu L."/>
            <person name="Ma J."/>
        </authorList>
    </citation>
    <scope>NUCLEOTIDE SEQUENCE [LARGE SCALE GENOMIC DNA]</scope>
    <source>
        <strain evidence="2">CCM 7526</strain>
    </source>
</reference>